<dbReference type="EMBL" id="LC269922">
    <property type="protein sequence ID" value="BBA18715.1"/>
    <property type="molecule type" value="Genomic_DNA"/>
</dbReference>
<keyword evidence="5" id="KW-0934">Plastid</keyword>
<dbReference type="AlphaFoldDB" id="B2XT49"/>
<dbReference type="EMBL" id="LC269921">
    <property type="protein sequence ID" value="BBA18576.1"/>
    <property type="molecule type" value="Genomic_DNA"/>
</dbReference>
<evidence type="ECO:0000313" key="9">
    <source>
        <dbReference type="EMBL" id="BBA18576.1"/>
    </source>
</evidence>
<dbReference type="EMBL" id="LC269920">
    <property type="protein sequence ID" value="BBA18438.1"/>
    <property type="molecule type" value="Genomic_DNA"/>
</dbReference>
<dbReference type="PANTHER" id="PTHR12919">
    <property type="entry name" value="30S RIBOSOMAL PROTEIN S16"/>
    <property type="match status" value="1"/>
</dbReference>
<organism evidence="5">
    <name type="scientific">Heterosigma akashiwo</name>
    <name type="common">Chromophytic alga</name>
    <name type="synonym">Heterosigma carterae</name>
    <dbReference type="NCBI Taxonomy" id="2829"/>
    <lineage>
        <taxon>Eukaryota</taxon>
        <taxon>Sar</taxon>
        <taxon>Stramenopiles</taxon>
        <taxon>Ochrophyta</taxon>
        <taxon>Raphidophyceae</taxon>
        <taxon>Chattonellales</taxon>
        <taxon>Chattonellaceae</taxon>
        <taxon>Heterosigma</taxon>
    </lineage>
</organism>
<evidence type="ECO:0000313" key="5">
    <source>
        <dbReference type="EMBL" id="ABV65947.1"/>
    </source>
</evidence>
<dbReference type="SUPFAM" id="SSF54565">
    <property type="entry name" value="Ribosomal protein S16"/>
    <property type="match status" value="1"/>
</dbReference>
<evidence type="ECO:0000313" key="11">
    <source>
        <dbReference type="EMBL" id="BBA18853.1"/>
    </source>
</evidence>
<evidence type="ECO:0000256" key="2">
    <source>
        <dbReference type="ARBA" id="ARBA00022980"/>
    </source>
</evidence>
<dbReference type="InterPro" id="IPR000307">
    <property type="entry name" value="Ribosomal_bS16"/>
</dbReference>
<dbReference type="EMBL" id="LC269923">
    <property type="protein sequence ID" value="BBA18853.1"/>
    <property type="molecule type" value="Genomic_DNA"/>
</dbReference>
<protein>
    <recommendedName>
        <fullName evidence="4">Small ribosomal subunit protein bS16c</fullName>
    </recommendedName>
</protein>
<gene>
    <name evidence="4 5" type="primary">rps16</name>
    <name evidence="6" type="synonym">rps1</name>
    <name evidence="5" type="ordered locus">Heak293_Cp040</name>
</gene>
<accession>B2XT49</accession>
<comment type="similarity">
    <text evidence="1 4">Belongs to the bacterial ribosomal protein bS16 family.</text>
</comment>
<dbReference type="EMBL" id="LC269919">
    <property type="protein sequence ID" value="BBA18299.1"/>
    <property type="molecule type" value="Genomic_DNA"/>
</dbReference>
<dbReference type="EMBL" id="LC269918">
    <property type="protein sequence ID" value="BBA18160.1"/>
    <property type="molecule type" value="Genomic_DNA"/>
</dbReference>
<geneLocation type="chloroplast" evidence="5"/>
<dbReference type="RefSeq" id="YP_001936341.1">
    <property type="nucleotide sequence ID" value="NC_010772.1"/>
</dbReference>
<dbReference type="InterPro" id="IPR023803">
    <property type="entry name" value="Ribosomal_bS16_dom_sf"/>
</dbReference>
<dbReference type="Gene3D" id="3.30.1320.10">
    <property type="match status" value="1"/>
</dbReference>
<dbReference type="GO" id="GO:0032543">
    <property type="term" value="P:mitochondrial translation"/>
    <property type="evidence" value="ECO:0007669"/>
    <property type="project" value="TreeGrafter"/>
</dbReference>
<comment type="subcellular location">
    <subcellularLocation>
        <location evidence="4">Plastid</location>
        <location evidence="4">Chloroplast</location>
    </subcellularLocation>
</comment>
<proteinExistence type="inferred from homology"/>
<dbReference type="PANTHER" id="PTHR12919:SF20">
    <property type="entry name" value="SMALL RIBOSOMAL SUBUNIT PROTEIN BS16M"/>
    <property type="match status" value="1"/>
</dbReference>
<evidence type="ECO:0000313" key="7">
    <source>
        <dbReference type="EMBL" id="BBA18299.1"/>
    </source>
</evidence>
<dbReference type="EMBL" id="LC269924">
    <property type="protein sequence ID" value="BBA18992.1"/>
    <property type="molecule type" value="Genomic_DNA"/>
</dbReference>
<evidence type="ECO:0000313" key="8">
    <source>
        <dbReference type="EMBL" id="BBA18438.1"/>
    </source>
</evidence>
<dbReference type="NCBIfam" id="TIGR00002">
    <property type="entry name" value="S16"/>
    <property type="match status" value="1"/>
</dbReference>
<evidence type="ECO:0000313" key="12">
    <source>
        <dbReference type="EMBL" id="BBA18992.1"/>
    </source>
</evidence>
<name>B2XT49_HETAK</name>
<evidence type="ECO:0000313" key="10">
    <source>
        <dbReference type="EMBL" id="BBA18715.1"/>
    </source>
</evidence>
<reference evidence="6" key="2">
    <citation type="submission" date="2017-05" db="EMBL/GenBank/DDBJ databases">
        <title>Chloroplast genome sequences of Heterosigma akashiwo, a bloom-forming raphidophyte.</title>
        <authorList>
            <person name="Ueki S."/>
        </authorList>
    </citation>
    <scope>NUCLEOTIDE SEQUENCE</scope>
    <source>
        <strain evidence="8">CCAP934/4</strain>
        <strain evidence="6">CCAP934/8</strain>
        <strain evidence="12">CCMP1596</strain>
        <strain evidence="9">CCMP2274</strain>
        <strain evidence="10">CCMP3374</strain>
        <strain evidence="7">EHUSP01</strain>
        <strain evidence="11">HaFk01</strain>
    </source>
</reference>
<dbReference type="EMBL" id="EU168190">
    <property type="protein sequence ID" value="ABV65947.1"/>
    <property type="molecule type" value="Genomic_DNA"/>
</dbReference>
<dbReference type="GO" id="GO:0005739">
    <property type="term" value="C:mitochondrion"/>
    <property type="evidence" value="ECO:0007669"/>
    <property type="project" value="GOC"/>
</dbReference>
<evidence type="ECO:0000256" key="1">
    <source>
        <dbReference type="ARBA" id="ARBA00006668"/>
    </source>
</evidence>
<sequence>MLKLRLKKFGRKKLPSYRVVLMESCSRRDGKPIREVGFYNPINNQIKLNTDEILTSLKNGAKPTKTVFNLLVKAKMLETKS</sequence>
<evidence type="ECO:0000313" key="6">
    <source>
        <dbReference type="EMBL" id="BBA18160.1"/>
    </source>
</evidence>
<dbReference type="GeneID" id="6335583"/>
<keyword evidence="3 4" id="KW-0687">Ribonucleoprotein</keyword>
<dbReference type="GO" id="GO:0003735">
    <property type="term" value="F:structural constituent of ribosome"/>
    <property type="evidence" value="ECO:0007669"/>
    <property type="project" value="InterPro"/>
</dbReference>
<dbReference type="GO" id="GO:0009507">
    <property type="term" value="C:chloroplast"/>
    <property type="evidence" value="ECO:0007669"/>
    <property type="project" value="UniProtKB-SubCell"/>
</dbReference>
<reference evidence="5" key="1">
    <citation type="journal article" date="2008" name="BMC Genomics">
        <title>Chloroplast genome sequencing analysis of Heterosigma akashiwo CCMP452 (West Atlantic) and NIES293 (West Pacific) strains.</title>
        <authorList>
            <person name="Cattolico R.A."/>
            <person name="Jacobs M.A."/>
            <person name="Zhou Y."/>
            <person name="Chang J."/>
            <person name="Duplessis M."/>
            <person name="Lybrand T."/>
            <person name="McKay J."/>
            <person name="Ong H.C."/>
            <person name="Sims E."/>
            <person name="Rocap G."/>
        </authorList>
    </citation>
    <scope>NUCLEOTIDE SEQUENCE [LARGE SCALE GENOMIC DNA]</scope>
    <source>
        <strain evidence="5">NIES 293</strain>
    </source>
</reference>
<evidence type="ECO:0000256" key="3">
    <source>
        <dbReference type="ARBA" id="ARBA00023274"/>
    </source>
</evidence>
<keyword evidence="5" id="KW-0150">Chloroplast</keyword>
<dbReference type="Pfam" id="PF00886">
    <property type="entry name" value="Ribosomal_S16"/>
    <property type="match status" value="1"/>
</dbReference>
<dbReference type="GO" id="GO:0015935">
    <property type="term" value="C:small ribosomal subunit"/>
    <property type="evidence" value="ECO:0007669"/>
    <property type="project" value="TreeGrafter"/>
</dbReference>
<keyword evidence="2 4" id="KW-0689">Ribosomal protein</keyword>
<dbReference type="HAMAP" id="MF_00385">
    <property type="entry name" value="Ribosomal_bS16"/>
    <property type="match status" value="1"/>
</dbReference>
<evidence type="ECO:0000256" key="4">
    <source>
        <dbReference type="HAMAP-Rule" id="MF_00385"/>
    </source>
</evidence>